<feature type="region of interest" description="Disordered" evidence="1">
    <location>
        <begin position="220"/>
        <end position="247"/>
    </location>
</feature>
<dbReference type="Proteomes" id="UP001348641">
    <property type="component" value="Unassembled WGS sequence"/>
</dbReference>
<comment type="caution">
    <text evidence="3">The sequence shown here is derived from an EMBL/GenBank/DDBJ whole genome shotgun (WGS) entry which is preliminary data.</text>
</comment>
<feature type="transmembrane region" description="Helical" evidence="2">
    <location>
        <begin position="24"/>
        <end position="47"/>
    </location>
</feature>
<reference evidence="3 4" key="1">
    <citation type="submission" date="2023-07" db="EMBL/GenBank/DDBJ databases">
        <authorList>
            <person name="Girao M."/>
            <person name="Carvalho M.F."/>
        </authorList>
    </citation>
    <scope>NUCLEOTIDE SEQUENCE [LARGE SCALE GENOMIC DNA]</scope>
    <source>
        <strain evidence="3 4">66/93</strain>
    </source>
</reference>
<evidence type="ECO:0000256" key="1">
    <source>
        <dbReference type="SAM" id="MobiDB-lite"/>
    </source>
</evidence>
<feature type="region of interest" description="Disordered" evidence="1">
    <location>
        <begin position="1"/>
        <end position="23"/>
    </location>
</feature>
<keyword evidence="2" id="KW-0472">Membrane</keyword>
<gene>
    <name evidence="3" type="ORF">Q8A49_26365</name>
</gene>
<dbReference type="RefSeq" id="WP_330160931.1">
    <property type="nucleotide sequence ID" value="NZ_BAAAJA010000008.1"/>
</dbReference>
<name>A0ABU7KXK0_9ACTN</name>
<keyword evidence="2" id="KW-0812">Transmembrane</keyword>
<protein>
    <submittedName>
        <fullName evidence="3">Uncharacterized protein</fullName>
    </submittedName>
</protein>
<evidence type="ECO:0000313" key="4">
    <source>
        <dbReference type="Proteomes" id="UP001348641"/>
    </source>
</evidence>
<organism evidence="3 4">
    <name type="scientific">Nocardiopsis tropica</name>
    <dbReference type="NCBI Taxonomy" id="109330"/>
    <lineage>
        <taxon>Bacteria</taxon>
        <taxon>Bacillati</taxon>
        <taxon>Actinomycetota</taxon>
        <taxon>Actinomycetes</taxon>
        <taxon>Streptosporangiales</taxon>
        <taxon>Nocardiopsidaceae</taxon>
        <taxon>Nocardiopsis</taxon>
    </lineage>
</organism>
<proteinExistence type="predicted"/>
<feature type="compositionally biased region" description="Basic and acidic residues" evidence="1">
    <location>
        <begin position="1"/>
        <end position="17"/>
    </location>
</feature>
<accession>A0ABU7KXK0</accession>
<dbReference type="EMBL" id="JAUUCC010000093">
    <property type="protein sequence ID" value="MEE2054031.1"/>
    <property type="molecule type" value="Genomic_DNA"/>
</dbReference>
<evidence type="ECO:0000256" key="2">
    <source>
        <dbReference type="SAM" id="Phobius"/>
    </source>
</evidence>
<keyword evidence="2" id="KW-1133">Transmembrane helix</keyword>
<sequence>MSAKKDRSSPDTHREAAEAPSPKLTWGLTAGSVLVVAALVAVLVLSFTGDDRTAPDPARVAELQASAQERDRAQVDQLVERAGAAHEVLVPVVESLDAAVPPDGSTPAGDAPGDGEIDSWLTTVHDAAGHFEDAPSGNTGHNVAYAGLSNSVDLLGSAVVAYSSAERAQDAQRTELLELAGDLRTQAVRGWSVAATQLDMVSVESGHGHVHLYLPAAPGSGALGPDGAQPGEDGVAPEEGGADSGDR</sequence>
<evidence type="ECO:0000313" key="3">
    <source>
        <dbReference type="EMBL" id="MEE2054031.1"/>
    </source>
</evidence>